<evidence type="ECO:0000256" key="6">
    <source>
        <dbReference type="PROSITE-ProRule" id="PRU00339"/>
    </source>
</evidence>
<dbReference type="PANTHER" id="PTHR10130">
    <property type="entry name" value="PEROXISOMAL TARGETING SIGNAL 1 RECEPTOR PEX5"/>
    <property type="match status" value="1"/>
</dbReference>
<comment type="subcellular location">
    <subcellularLocation>
        <location evidence="1">Cytoplasm</location>
    </subcellularLocation>
</comment>
<evidence type="ECO:0000256" key="2">
    <source>
        <dbReference type="ARBA" id="ARBA00005348"/>
    </source>
</evidence>
<keyword evidence="3" id="KW-0963">Cytoplasm</keyword>
<keyword evidence="8" id="KW-1185">Reference proteome</keyword>
<dbReference type="SUPFAM" id="SSF48452">
    <property type="entry name" value="TPR-like"/>
    <property type="match status" value="1"/>
</dbReference>
<dbReference type="PANTHER" id="PTHR10130:SF9">
    <property type="entry name" value="PEROXISOMAL TARGETING SIGNAL RECEPTOR"/>
    <property type="match status" value="1"/>
</dbReference>
<evidence type="ECO:0000313" key="7">
    <source>
        <dbReference type="EMBL" id="KAH8990526.1"/>
    </source>
</evidence>
<evidence type="ECO:0000256" key="4">
    <source>
        <dbReference type="ARBA" id="ARBA00022737"/>
    </source>
</evidence>
<dbReference type="InterPro" id="IPR011990">
    <property type="entry name" value="TPR-like_helical_dom_sf"/>
</dbReference>
<dbReference type="InterPro" id="IPR024111">
    <property type="entry name" value="PEX5/PEX5L"/>
</dbReference>
<keyword evidence="7" id="KW-0675">Receptor</keyword>
<dbReference type="Pfam" id="PF13432">
    <property type="entry name" value="TPR_16"/>
    <property type="match status" value="1"/>
</dbReference>
<evidence type="ECO:0000256" key="5">
    <source>
        <dbReference type="ARBA" id="ARBA00022803"/>
    </source>
</evidence>
<name>A0AAD4QAA4_9AGAM</name>
<evidence type="ECO:0000256" key="1">
    <source>
        <dbReference type="ARBA" id="ARBA00004496"/>
    </source>
</evidence>
<dbReference type="GO" id="GO:0005829">
    <property type="term" value="C:cytosol"/>
    <property type="evidence" value="ECO:0007669"/>
    <property type="project" value="TreeGrafter"/>
</dbReference>
<keyword evidence="4" id="KW-0677">Repeat</keyword>
<comment type="caution">
    <text evidence="7">The sequence shown here is derived from an EMBL/GenBank/DDBJ whole genome shotgun (WGS) entry which is preliminary data.</text>
</comment>
<comment type="similarity">
    <text evidence="2">Belongs to the peroxisomal targeting signal receptor family.</text>
</comment>
<dbReference type="GO" id="GO:0005052">
    <property type="term" value="F:peroxisome matrix targeting signal-1 binding"/>
    <property type="evidence" value="ECO:0007669"/>
    <property type="project" value="TreeGrafter"/>
</dbReference>
<dbReference type="SMART" id="SM00028">
    <property type="entry name" value="TPR"/>
    <property type="match status" value="3"/>
</dbReference>
<proteinExistence type="inferred from homology"/>
<dbReference type="GO" id="GO:0005778">
    <property type="term" value="C:peroxisomal membrane"/>
    <property type="evidence" value="ECO:0007669"/>
    <property type="project" value="TreeGrafter"/>
</dbReference>
<gene>
    <name evidence="7" type="ORF">EDB92DRAFT_1946478</name>
</gene>
<feature type="repeat" description="TPR" evidence="6">
    <location>
        <begin position="475"/>
        <end position="508"/>
    </location>
</feature>
<sequence length="623" mass="68841">MADRSLQQDLRSILVKSRSIIYHPHLTTAIAEHDMAMARQFFDAQQATGPGPSFSPSQVPPMQDLMSRQFALTAANRGAVPNLNDAWADIQRTQAAHSLPHNAFTSTAWASEFKPAAFTPGPTIQQSVPLVNSTQNSHLIGNGFGTMGSRFGLNAAPQAYLQGFDAHADVKGKGKFQETDFDAAFAQAASSITAAQIEIQSSGDAVDELEKDLNNARLDDVPAATPEDLLGEAEFKSVWEQMQNSDMPPKPEEMAKWEAEFNQLMNAQREEGEWEYSSSMQRAWDEGVAADLDDSFTHNMKFDHEGLPILDPYVFEQNNKYLDPSSSTQSPLALAKQMLEHNASLSEVALLLEAAIQKGELGEGGYEAWILLGETRNMDEREEAGMKALTEGVRSCRRSGCRRYGDAPISYTNESLDRASHTMLMRWLCARFPDVPVPPEAQSSLTRSSWHSHNVVTDAFLTVARTQHAQGVIDPDVQLALGVLFYTNGAYDRAKDCFESALSVRPTDYLLWNRLGSSLSNGNKPEESLGAYREALMLRPTYTRAIYNVGVACLNIGAHKEAAEHLLSALSMQETTGDKSKQLWQTLRRAFIAMDRKDLADLTKRRPLSGRFPFGGVRVLNQS</sequence>
<keyword evidence="5 6" id="KW-0802">TPR repeat</keyword>
<organism evidence="7 8">
    <name type="scientific">Lactarius akahatsu</name>
    <dbReference type="NCBI Taxonomy" id="416441"/>
    <lineage>
        <taxon>Eukaryota</taxon>
        <taxon>Fungi</taxon>
        <taxon>Dikarya</taxon>
        <taxon>Basidiomycota</taxon>
        <taxon>Agaricomycotina</taxon>
        <taxon>Agaricomycetes</taxon>
        <taxon>Russulales</taxon>
        <taxon>Russulaceae</taxon>
        <taxon>Lactarius</taxon>
    </lineage>
</organism>
<evidence type="ECO:0000313" key="8">
    <source>
        <dbReference type="Proteomes" id="UP001201163"/>
    </source>
</evidence>
<dbReference type="AlphaFoldDB" id="A0AAD4QAA4"/>
<dbReference type="PROSITE" id="PS50005">
    <property type="entry name" value="TPR"/>
    <property type="match status" value="1"/>
</dbReference>
<dbReference type="Gene3D" id="1.25.40.10">
    <property type="entry name" value="Tetratricopeptide repeat domain"/>
    <property type="match status" value="1"/>
</dbReference>
<evidence type="ECO:0000256" key="3">
    <source>
        <dbReference type="ARBA" id="ARBA00022490"/>
    </source>
</evidence>
<dbReference type="EMBL" id="JAKELL010000030">
    <property type="protein sequence ID" value="KAH8990526.1"/>
    <property type="molecule type" value="Genomic_DNA"/>
</dbReference>
<dbReference type="Proteomes" id="UP001201163">
    <property type="component" value="Unassembled WGS sequence"/>
</dbReference>
<reference evidence="7" key="1">
    <citation type="submission" date="2022-01" db="EMBL/GenBank/DDBJ databases">
        <title>Comparative genomics reveals a dynamic genome evolution in the ectomycorrhizal milk-cap (Lactarius) mushrooms.</title>
        <authorList>
            <consortium name="DOE Joint Genome Institute"/>
            <person name="Lebreton A."/>
            <person name="Tang N."/>
            <person name="Kuo A."/>
            <person name="LaButti K."/>
            <person name="Drula E."/>
            <person name="Barry K."/>
            <person name="Clum A."/>
            <person name="Lipzen A."/>
            <person name="Mousain D."/>
            <person name="Ng V."/>
            <person name="Wang R."/>
            <person name="Wang X."/>
            <person name="Dai Y."/>
            <person name="Henrissat B."/>
            <person name="Grigoriev I.V."/>
            <person name="Guerin-Laguette A."/>
            <person name="Yu F."/>
            <person name="Martin F.M."/>
        </authorList>
    </citation>
    <scope>NUCLEOTIDE SEQUENCE</scope>
    <source>
        <strain evidence="7">QP</strain>
    </source>
</reference>
<dbReference type="GO" id="GO:0016560">
    <property type="term" value="P:protein import into peroxisome matrix, docking"/>
    <property type="evidence" value="ECO:0007669"/>
    <property type="project" value="TreeGrafter"/>
</dbReference>
<protein>
    <submittedName>
        <fullName evidence="7">Peroxisome targeting signal receptor</fullName>
    </submittedName>
</protein>
<accession>A0AAD4QAA4</accession>
<dbReference type="InterPro" id="IPR019734">
    <property type="entry name" value="TPR_rpt"/>
</dbReference>